<dbReference type="AlphaFoldDB" id="E6K3T2"/>
<reference evidence="1 2" key="1">
    <citation type="submission" date="2010-10" db="EMBL/GenBank/DDBJ databases">
        <authorList>
            <person name="Muzny D."/>
            <person name="Qin X."/>
            <person name="Deng J."/>
            <person name="Jiang H."/>
            <person name="Liu Y."/>
            <person name="Qu J."/>
            <person name="Song X.-Z."/>
            <person name="Zhang L."/>
            <person name="Thornton R."/>
            <person name="Coyle M."/>
            <person name="Francisco L."/>
            <person name="Jackson L."/>
            <person name="Javaid M."/>
            <person name="Korchina V."/>
            <person name="Kovar C."/>
            <person name="Mata R."/>
            <person name="Mathew T."/>
            <person name="Ngo R."/>
            <person name="Nguyen L."/>
            <person name="Nguyen N."/>
            <person name="Okwuonu G."/>
            <person name="Ongeri F."/>
            <person name="Pham C."/>
            <person name="Simmons D."/>
            <person name="Wilczek-Boney K."/>
            <person name="Hale W."/>
            <person name="Jakkamsetti A."/>
            <person name="Pham P."/>
            <person name="Ruth R."/>
            <person name="San Lucas F."/>
            <person name="Warren J."/>
            <person name="Zhang J."/>
            <person name="Zhao Z."/>
            <person name="Zhou C."/>
            <person name="Zhu D."/>
            <person name="Lee S."/>
            <person name="Bess C."/>
            <person name="Blankenburg K."/>
            <person name="Forbes L."/>
            <person name="Fu Q."/>
            <person name="Gubbala S."/>
            <person name="Hirani K."/>
            <person name="Jayaseelan J.C."/>
            <person name="Lara F."/>
            <person name="Munidasa M."/>
            <person name="Palculict T."/>
            <person name="Patil S."/>
            <person name="Pu L.-L."/>
            <person name="Saada N."/>
            <person name="Tang L."/>
            <person name="Weissenberger G."/>
            <person name="Zhu Y."/>
            <person name="Hemphill L."/>
            <person name="Shang Y."/>
            <person name="Youmans B."/>
            <person name="Ayvaz T."/>
            <person name="Ross M."/>
            <person name="Santibanez J."/>
            <person name="Aqrawi P."/>
            <person name="Gross S."/>
            <person name="Joshi V."/>
            <person name="Fowler G."/>
            <person name="Nazareth L."/>
            <person name="Reid J."/>
            <person name="Worley K."/>
            <person name="Petrosino J."/>
            <person name="Highlander S."/>
            <person name="Gibbs R."/>
        </authorList>
    </citation>
    <scope>NUCLEOTIDE SEQUENCE [LARGE SCALE GENOMIC DNA]</scope>
    <source>
        <strain evidence="1 2">ATCC 33574</strain>
    </source>
</reference>
<dbReference type="EMBL" id="AEPD01000006">
    <property type="protein sequence ID" value="EFU31850.1"/>
    <property type="molecule type" value="Genomic_DNA"/>
</dbReference>
<evidence type="ECO:0000313" key="1">
    <source>
        <dbReference type="EMBL" id="EFU31850.1"/>
    </source>
</evidence>
<proteinExistence type="predicted"/>
<name>E6K3T2_9BACT</name>
<accession>E6K3T2</accession>
<dbReference type="STRING" id="873513.HMPREF6485_0235"/>
<dbReference type="Proteomes" id="UP000003112">
    <property type="component" value="Unassembled WGS sequence"/>
</dbReference>
<keyword evidence="2" id="KW-1185">Reference proteome</keyword>
<protein>
    <submittedName>
        <fullName evidence="1">Uncharacterized protein</fullName>
    </submittedName>
</protein>
<evidence type="ECO:0000313" key="2">
    <source>
        <dbReference type="Proteomes" id="UP000003112"/>
    </source>
</evidence>
<dbReference type="HOGENOM" id="CLU_2790450_0_0_10"/>
<organism evidence="1 2">
    <name type="scientific">Segatella buccae ATCC 33574</name>
    <dbReference type="NCBI Taxonomy" id="873513"/>
    <lineage>
        <taxon>Bacteria</taxon>
        <taxon>Pseudomonadati</taxon>
        <taxon>Bacteroidota</taxon>
        <taxon>Bacteroidia</taxon>
        <taxon>Bacteroidales</taxon>
        <taxon>Prevotellaceae</taxon>
        <taxon>Segatella</taxon>
    </lineage>
</organism>
<comment type="caution">
    <text evidence="1">The sequence shown here is derived from an EMBL/GenBank/DDBJ whole genome shotgun (WGS) entry which is preliminary data.</text>
</comment>
<sequence length="68" mass="7809">MNLTKRGVGAIINNRQFITTKHLSPTTYFKKSTLFTPHLHLGHIFIIFAPAKEGRTPFLFLFHRSKGL</sequence>
<gene>
    <name evidence="1" type="ORF">HMPREF6485_0235</name>
</gene>